<dbReference type="EC" id="2.7.11.1" evidence="1"/>
<dbReference type="Proteomes" id="UP000601435">
    <property type="component" value="Unassembled WGS sequence"/>
</dbReference>
<feature type="domain" description="Protein kinase" evidence="9">
    <location>
        <begin position="1"/>
        <end position="133"/>
    </location>
</feature>
<dbReference type="GO" id="GO:0004674">
    <property type="term" value="F:protein serine/threonine kinase activity"/>
    <property type="evidence" value="ECO:0007669"/>
    <property type="project" value="UniProtKB-KW"/>
</dbReference>
<dbReference type="PROSITE" id="PS50011">
    <property type="entry name" value="PROTEIN_KINASE_DOM"/>
    <property type="match status" value="1"/>
</dbReference>
<feature type="non-terminal residue" evidence="10">
    <location>
        <position position="172"/>
    </location>
</feature>
<keyword evidence="6" id="KW-0067">ATP-binding</keyword>
<proteinExistence type="predicted"/>
<comment type="catalytic activity">
    <reaction evidence="8">
        <text>L-seryl-[protein] + ATP = O-phospho-L-seryl-[protein] + ADP + H(+)</text>
        <dbReference type="Rhea" id="RHEA:17989"/>
        <dbReference type="Rhea" id="RHEA-COMP:9863"/>
        <dbReference type="Rhea" id="RHEA-COMP:11604"/>
        <dbReference type="ChEBI" id="CHEBI:15378"/>
        <dbReference type="ChEBI" id="CHEBI:29999"/>
        <dbReference type="ChEBI" id="CHEBI:30616"/>
        <dbReference type="ChEBI" id="CHEBI:83421"/>
        <dbReference type="ChEBI" id="CHEBI:456216"/>
        <dbReference type="EC" id="2.7.11.1"/>
    </reaction>
</comment>
<dbReference type="GO" id="GO:0005524">
    <property type="term" value="F:ATP binding"/>
    <property type="evidence" value="ECO:0007669"/>
    <property type="project" value="UniProtKB-KW"/>
</dbReference>
<dbReference type="Gene3D" id="1.10.510.10">
    <property type="entry name" value="Transferase(Phosphotransferase) domain 1"/>
    <property type="match status" value="1"/>
</dbReference>
<comment type="catalytic activity">
    <reaction evidence="7">
        <text>L-threonyl-[protein] + ATP = O-phospho-L-threonyl-[protein] + ADP + H(+)</text>
        <dbReference type="Rhea" id="RHEA:46608"/>
        <dbReference type="Rhea" id="RHEA-COMP:11060"/>
        <dbReference type="Rhea" id="RHEA-COMP:11605"/>
        <dbReference type="ChEBI" id="CHEBI:15378"/>
        <dbReference type="ChEBI" id="CHEBI:30013"/>
        <dbReference type="ChEBI" id="CHEBI:30616"/>
        <dbReference type="ChEBI" id="CHEBI:61977"/>
        <dbReference type="ChEBI" id="CHEBI:456216"/>
        <dbReference type="EC" id="2.7.11.1"/>
    </reaction>
</comment>
<accession>A0A812N7G0</accession>
<dbReference type="PANTHER" id="PTHR44899">
    <property type="entry name" value="CAMK FAMILY PROTEIN KINASE"/>
    <property type="match status" value="1"/>
</dbReference>
<keyword evidence="4" id="KW-0547">Nucleotide-binding</keyword>
<keyword evidence="2" id="KW-0723">Serine/threonine-protein kinase</keyword>
<evidence type="ECO:0000259" key="9">
    <source>
        <dbReference type="PROSITE" id="PS50011"/>
    </source>
</evidence>
<dbReference type="InterPro" id="IPR000719">
    <property type="entry name" value="Prot_kinase_dom"/>
</dbReference>
<evidence type="ECO:0000256" key="3">
    <source>
        <dbReference type="ARBA" id="ARBA00022679"/>
    </source>
</evidence>
<dbReference type="Pfam" id="PF00069">
    <property type="entry name" value="Pkinase"/>
    <property type="match status" value="1"/>
</dbReference>
<protein>
    <recommendedName>
        <fullName evidence="1">non-specific serine/threonine protein kinase</fullName>
        <ecNumber evidence="1">2.7.11.1</ecNumber>
    </recommendedName>
</protein>
<sequence>QNIFLSNAGGGGCIVKIGDFGIAKVLQHTRGLAQTLIGTPSNLPPEVCDSKPYGTKADIWSLGVVFYELLTLEPPFKAMSLAALAIKIVNGEPKPIVNDFYAEEVRGLVRPMLEKDPARRPSAARLLQKNPLRRVAQMPSLPMLMERPSSGSISEVETLTPASVGRASLGVL</sequence>
<reference evidence="10" key="1">
    <citation type="submission" date="2021-02" db="EMBL/GenBank/DDBJ databases">
        <authorList>
            <person name="Dougan E. K."/>
            <person name="Rhodes N."/>
            <person name="Thang M."/>
            <person name="Chan C."/>
        </authorList>
    </citation>
    <scope>NUCLEOTIDE SEQUENCE</scope>
</reference>
<gene>
    <name evidence="10" type="primary">NEK1</name>
    <name evidence="10" type="ORF">SNEC2469_LOCUS6665</name>
</gene>
<evidence type="ECO:0000256" key="1">
    <source>
        <dbReference type="ARBA" id="ARBA00012513"/>
    </source>
</evidence>
<dbReference type="OrthoDB" id="444106at2759"/>
<dbReference type="InterPro" id="IPR051131">
    <property type="entry name" value="NEK_Ser/Thr_kinase_NIMA"/>
</dbReference>
<dbReference type="SUPFAM" id="SSF56112">
    <property type="entry name" value="Protein kinase-like (PK-like)"/>
    <property type="match status" value="1"/>
</dbReference>
<evidence type="ECO:0000256" key="2">
    <source>
        <dbReference type="ARBA" id="ARBA00022527"/>
    </source>
</evidence>
<evidence type="ECO:0000313" key="10">
    <source>
        <dbReference type="EMBL" id="CAE7275123.1"/>
    </source>
</evidence>
<evidence type="ECO:0000256" key="8">
    <source>
        <dbReference type="ARBA" id="ARBA00048679"/>
    </source>
</evidence>
<dbReference type="InterPro" id="IPR011009">
    <property type="entry name" value="Kinase-like_dom_sf"/>
</dbReference>
<dbReference type="EMBL" id="CAJNJA010011581">
    <property type="protein sequence ID" value="CAE7275123.1"/>
    <property type="molecule type" value="Genomic_DNA"/>
</dbReference>
<evidence type="ECO:0000256" key="4">
    <source>
        <dbReference type="ARBA" id="ARBA00022741"/>
    </source>
</evidence>
<keyword evidence="11" id="KW-1185">Reference proteome</keyword>
<evidence type="ECO:0000313" key="11">
    <source>
        <dbReference type="Proteomes" id="UP000601435"/>
    </source>
</evidence>
<dbReference type="SMART" id="SM00220">
    <property type="entry name" value="S_TKc"/>
    <property type="match status" value="1"/>
</dbReference>
<dbReference type="PANTHER" id="PTHR44899:SF3">
    <property type="entry name" value="SERINE_THREONINE-PROTEIN KINASE NEK1"/>
    <property type="match status" value="1"/>
</dbReference>
<feature type="non-terminal residue" evidence="10">
    <location>
        <position position="1"/>
    </location>
</feature>
<organism evidence="10 11">
    <name type="scientific">Symbiodinium necroappetens</name>
    <dbReference type="NCBI Taxonomy" id="1628268"/>
    <lineage>
        <taxon>Eukaryota</taxon>
        <taxon>Sar</taxon>
        <taxon>Alveolata</taxon>
        <taxon>Dinophyceae</taxon>
        <taxon>Suessiales</taxon>
        <taxon>Symbiodiniaceae</taxon>
        <taxon>Symbiodinium</taxon>
    </lineage>
</organism>
<keyword evidence="5" id="KW-0418">Kinase</keyword>
<keyword evidence="3" id="KW-0808">Transferase</keyword>
<evidence type="ECO:0000256" key="7">
    <source>
        <dbReference type="ARBA" id="ARBA00047899"/>
    </source>
</evidence>
<dbReference type="AlphaFoldDB" id="A0A812N7G0"/>
<comment type="caution">
    <text evidence="10">The sequence shown here is derived from an EMBL/GenBank/DDBJ whole genome shotgun (WGS) entry which is preliminary data.</text>
</comment>
<name>A0A812N7G0_9DINO</name>
<evidence type="ECO:0000256" key="5">
    <source>
        <dbReference type="ARBA" id="ARBA00022777"/>
    </source>
</evidence>
<evidence type="ECO:0000256" key="6">
    <source>
        <dbReference type="ARBA" id="ARBA00022840"/>
    </source>
</evidence>